<dbReference type="PANTHER" id="PTHR45680">
    <property type="entry name" value="NUCLEAR HORMONE RECEPTOR FAMILY"/>
    <property type="match status" value="1"/>
</dbReference>
<keyword evidence="7" id="KW-0238">DNA-binding</keyword>
<dbReference type="SUPFAM" id="SSF57716">
    <property type="entry name" value="Glucocorticoid receptor-like (DNA-binding domain)"/>
    <property type="match status" value="1"/>
</dbReference>
<evidence type="ECO:0000313" key="14">
    <source>
        <dbReference type="EMBL" id="CAJ0584212.1"/>
    </source>
</evidence>
<keyword evidence="10" id="KW-0539">Nucleus</keyword>
<evidence type="ECO:0000256" key="3">
    <source>
        <dbReference type="ARBA" id="ARBA00022723"/>
    </source>
</evidence>
<sequence length="418" mass="48396">MSKIEPQICQICDLEAHGFHFSVISCRACAAFFRRTAFLKIAYVCQKTKSCDVTDKKRFSCRSCRYQKCLNKGMKPSMIKYTSNELKTKSRAGSSQPSEMSTPPSTPGDPEPRAFEASSSAPIAPDIKLEASETASDLGEFIQQRDQIKANVEALFESNTKLTNFLFPIKLSLTQQAMISLSEHMKKWPMCTPEKVYPGKPFTIDEVVVYYHQEIENIAKFCMSFENFAGLESGQKWILFRRFWSHFQRLERYRAILRCFGKSPITRVLIYNGAYYDFEEHLEWTTRSTHLKQIVEYGGRSIMKEMILVGGQLHRLEPTEFELVFCMLQIMWSTKNTADLNEHTTTVAAEARHKLSQEVHEYYTVEMNKPSYAGRLMQIMNIVSALEEVDRLHREDRTAFRTFELVPPDLMNNHFTEF</sequence>
<dbReference type="InterPro" id="IPR013088">
    <property type="entry name" value="Znf_NHR/GATA"/>
</dbReference>
<dbReference type="InterPro" id="IPR049636">
    <property type="entry name" value="HNF4-like_DBD"/>
</dbReference>
<comment type="subcellular location">
    <subcellularLocation>
        <location evidence="1">Nucleus</location>
    </subcellularLocation>
</comment>
<keyword evidence="15" id="KW-1185">Reference proteome</keyword>
<dbReference type="CDD" id="cd06960">
    <property type="entry name" value="NR_DBD_HNF4A"/>
    <property type="match status" value="1"/>
</dbReference>
<dbReference type="InterPro" id="IPR000536">
    <property type="entry name" value="Nucl_hrmn_rcpt_lig-bd"/>
</dbReference>
<dbReference type="GO" id="GO:0005634">
    <property type="term" value="C:nucleus"/>
    <property type="evidence" value="ECO:0007669"/>
    <property type="project" value="UniProtKB-SubCell"/>
</dbReference>
<dbReference type="AlphaFoldDB" id="A0AA36DB41"/>
<dbReference type="PROSITE" id="PS51257">
    <property type="entry name" value="PROKAR_LIPOPROTEIN"/>
    <property type="match status" value="1"/>
</dbReference>
<dbReference type="InterPro" id="IPR051152">
    <property type="entry name" value="C.elegans_Orphan_NR"/>
</dbReference>
<protein>
    <submittedName>
        <fullName evidence="14">Uncharacterized protein</fullName>
    </submittedName>
</protein>
<evidence type="ECO:0000259" key="12">
    <source>
        <dbReference type="PROSITE" id="PS51030"/>
    </source>
</evidence>
<evidence type="ECO:0000256" key="9">
    <source>
        <dbReference type="ARBA" id="ARBA00023170"/>
    </source>
</evidence>
<dbReference type="PANTHER" id="PTHR45680:SF23">
    <property type="entry name" value="NUCLEAR HORMONE RECEPTOR FAMILY"/>
    <property type="match status" value="1"/>
</dbReference>
<organism evidence="14 15">
    <name type="scientific">Mesorhabditis spiculigera</name>
    <dbReference type="NCBI Taxonomy" id="96644"/>
    <lineage>
        <taxon>Eukaryota</taxon>
        <taxon>Metazoa</taxon>
        <taxon>Ecdysozoa</taxon>
        <taxon>Nematoda</taxon>
        <taxon>Chromadorea</taxon>
        <taxon>Rhabditida</taxon>
        <taxon>Rhabditina</taxon>
        <taxon>Rhabditomorpha</taxon>
        <taxon>Rhabditoidea</taxon>
        <taxon>Rhabditidae</taxon>
        <taxon>Mesorhabditinae</taxon>
        <taxon>Mesorhabditis</taxon>
    </lineage>
</organism>
<feature type="non-terminal residue" evidence="14">
    <location>
        <position position="1"/>
    </location>
</feature>
<keyword evidence="6" id="KW-0805">Transcription regulation</keyword>
<dbReference type="PRINTS" id="PR00047">
    <property type="entry name" value="STROIDFINGER"/>
</dbReference>
<reference evidence="14" key="1">
    <citation type="submission" date="2023-06" db="EMBL/GenBank/DDBJ databases">
        <authorList>
            <person name="Delattre M."/>
        </authorList>
    </citation>
    <scope>NUCLEOTIDE SEQUENCE</scope>
    <source>
        <strain evidence="14">AF72</strain>
    </source>
</reference>
<keyword evidence="3" id="KW-0479">Metal-binding</keyword>
<dbReference type="Pfam" id="PF00104">
    <property type="entry name" value="Hormone_recep"/>
    <property type="match status" value="1"/>
</dbReference>
<dbReference type="Pfam" id="PF00105">
    <property type="entry name" value="zf-C4"/>
    <property type="match status" value="1"/>
</dbReference>
<name>A0AA36DB41_9BILA</name>
<comment type="similarity">
    <text evidence="2">Belongs to the nuclear hormone receptor family.</text>
</comment>
<gene>
    <name evidence="14" type="ORF">MSPICULIGERA_LOCUS22273</name>
</gene>
<feature type="domain" description="Nuclear receptor" evidence="12">
    <location>
        <begin position="6"/>
        <end position="81"/>
    </location>
</feature>
<dbReference type="SMART" id="SM00430">
    <property type="entry name" value="HOLI"/>
    <property type="match status" value="1"/>
</dbReference>
<evidence type="ECO:0000256" key="4">
    <source>
        <dbReference type="ARBA" id="ARBA00022771"/>
    </source>
</evidence>
<dbReference type="Gene3D" id="1.10.565.10">
    <property type="entry name" value="Retinoid X Receptor"/>
    <property type="match status" value="1"/>
</dbReference>
<evidence type="ECO:0000256" key="8">
    <source>
        <dbReference type="ARBA" id="ARBA00023163"/>
    </source>
</evidence>
<keyword evidence="9" id="KW-0675">Receptor</keyword>
<dbReference type="InterPro" id="IPR035500">
    <property type="entry name" value="NHR-like_dom_sf"/>
</dbReference>
<dbReference type="GO" id="GO:0003700">
    <property type="term" value="F:DNA-binding transcription factor activity"/>
    <property type="evidence" value="ECO:0007669"/>
    <property type="project" value="InterPro"/>
</dbReference>
<evidence type="ECO:0000256" key="7">
    <source>
        <dbReference type="ARBA" id="ARBA00023125"/>
    </source>
</evidence>
<dbReference type="SMART" id="SM00399">
    <property type="entry name" value="ZnF_C4"/>
    <property type="match status" value="1"/>
</dbReference>
<dbReference type="GO" id="GO:0008270">
    <property type="term" value="F:zinc ion binding"/>
    <property type="evidence" value="ECO:0007669"/>
    <property type="project" value="UniProtKB-KW"/>
</dbReference>
<keyword evidence="5" id="KW-0862">Zinc</keyword>
<dbReference type="EMBL" id="CATQJA010002688">
    <property type="protein sequence ID" value="CAJ0584212.1"/>
    <property type="molecule type" value="Genomic_DNA"/>
</dbReference>
<keyword evidence="4" id="KW-0863">Zinc-finger</keyword>
<evidence type="ECO:0000259" key="13">
    <source>
        <dbReference type="PROSITE" id="PS51843"/>
    </source>
</evidence>
<proteinExistence type="inferred from homology"/>
<accession>A0AA36DB41</accession>
<evidence type="ECO:0000256" key="5">
    <source>
        <dbReference type="ARBA" id="ARBA00022833"/>
    </source>
</evidence>
<dbReference type="SUPFAM" id="SSF48508">
    <property type="entry name" value="Nuclear receptor ligand-binding domain"/>
    <property type="match status" value="1"/>
</dbReference>
<feature type="compositionally biased region" description="Polar residues" evidence="11">
    <location>
        <begin position="85"/>
        <end position="103"/>
    </location>
</feature>
<evidence type="ECO:0000256" key="11">
    <source>
        <dbReference type="SAM" id="MobiDB-lite"/>
    </source>
</evidence>
<dbReference type="Proteomes" id="UP001177023">
    <property type="component" value="Unassembled WGS sequence"/>
</dbReference>
<evidence type="ECO:0000313" key="15">
    <source>
        <dbReference type="Proteomes" id="UP001177023"/>
    </source>
</evidence>
<dbReference type="Gene3D" id="3.30.50.10">
    <property type="entry name" value="Erythroid Transcription Factor GATA-1, subunit A"/>
    <property type="match status" value="1"/>
</dbReference>
<evidence type="ECO:0000256" key="1">
    <source>
        <dbReference type="ARBA" id="ARBA00004123"/>
    </source>
</evidence>
<evidence type="ECO:0000256" key="6">
    <source>
        <dbReference type="ARBA" id="ARBA00023015"/>
    </source>
</evidence>
<keyword evidence="8" id="KW-0804">Transcription</keyword>
<evidence type="ECO:0000256" key="10">
    <source>
        <dbReference type="ARBA" id="ARBA00023242"/>
    </source>
</evidence>
<comment type="caution">
    <text evidence="14">The sequence shown here is derived from an EMBL/GenBank/DDBJ whole genome shotgun (WGS) entry which is preliminary data.</text>
</comment>
<feature type="region of interest" description="Disordered" evidence="11">
    <location>
        <begin position="85"/>
        <end position="117"/>
    </location>
</feature>
<feature type="domain" description="NR LBD" evidence="13">
    <location>
        <begin position="177"/>
        <end position="418"/>
    </location>
</feature>
<dbReference type="PROSITE" id="PS51030">
    <property type="entry name" value="NUCLEAR_REC_DBD_2"/>
    <property type="match status" value="1"/>
</dbReference>
<dbReference type="InterPro" id="IPR001628">
    <property type="entry name" value="Znf_hrmn_rcpt"/>
</dbReference>
<dbReference type="PROSITE" id="PS51843">
    <property type="entry name" value="NR_LBD"/>
    <property type="match status" value="1"/>
</dbReference>
<evidence type="ECO:0000256" key="2">
    <source>
        <dbReference type="ARBA" id="ARBA00005993"/>
    </source>
</evidence>
<dbReference type="GO" id="GO:0000978">
    <property type="term" value="F:RNA polymerase II cis-regulatory region sequence-specific DNA binding"/>
    <property type="evidence" value="ECO:0007669"/>
    <property type="project" value="InterPro"/>
</dbReference>